<proteinExistence type="predicted"/>
<gene>
    <name evidence="1" type="ORF">UU65_C0007G0004</name>
</gene>
<comment type="caution">
    <text evidence="1">The sequence shown here is derived from an EMBL/GenBank/DDBJ whole genome shotgun (WGS) entry which is preliminary data.</text>
</comment>
<dbReference type="Proteomes" id="UP000033869">
    <property type="component" value="Unassembled WGS sequence"/>
</dbReference>
<evidence type="ECO:0000313" key="2">
    <source>
        <dbReference type="Proteomes" id="UP000033869"/>
    </source>
</evidence>
<protein>
    <recommendedName>
        <fullName evidence="3">Four helix bundle protein</fullName>
    </recommendedName>
</protein>
<dbReference type="NCBIfam" id="TIGR02436">
    <property type="entry name" value="four helix bundle protein"/>
    <property type="match status" value="1"/>
</dbReference>
<dbReference type="PIRSF" id="PIRSF035652">
    <property type="entry name" value="CHP02436"/>
    <property type="match status" value="1"/>
</dbReference>
<dbReference type="Pfam" id="PF05635">
    <property type="entry name" value="23S_rRNA_IVP"/>
    <property type="match status" value="1"/>
</dbReference>
<name>A0A0G0Z6F5_UNCC2</name>
<accession>A0A0G0Z6F5</accession>
<dbReference type="InterPro" id="IPR012657">
    <property type="entry name" value="23S_rRNA-intervening_sequence"/>
</dbReference>
<sequence>METNKAYKQKLIKRAYKFSLDTIKLIDSLDKRAFSIQVIANQLIRSGTSIGANIVEAQAFSSKKDFTNFISHSLKSSNETRYWLGLLRDSGKAEIHEVGELLQEATELSKILGSSILSLRGKG</sequence>
<dbReference type="Gene3D" id="1.20.1440.60">
    <property type="entry name" value="23S rRNA-intervening sequence"/>
    <property type="match status" value="1"/>
</dbReference>
<organism evidence="1 2">
    <name type="scientific">candidate division CPR2 bacterium GW2011_GWC1_41_48</name>
    <dbReference type="NCBI Taxonomy" id="1618344"/>
    <lineage>
        <taxon>Bacteria</taxon>
        <taxon>Bacteria division CPR2</taxon>
    </lineage>
</organism>
<evidence type="ECO:0008006" key="3">
    <source>
        <dbReference type="Google" id="ProtNLM"/>
    </source>
</evidence>
<dbReference type="InterPro" id="IPR036583">
    <property type="entry name" value="23S_rRNA_IVS_sf"/>
</dbReference>
<dbReference type="AlphaFoldDB" id="A0A0G0Z6F5"/>
<evidence type="ECO:0000313" key="1">
    <source>
        <dbReference type="EMBL" id="KKS08608.1"/>
    </source>
</evidence>
<dbReference type="EMBL" id="LCBL01000007">
    <property type="protein sequence ID" value="KKS08608.1"/>
    <property type="molecule type" value="Genomic_DNA"/>
</dbReference>
<dbReference type="PANTHER" id="PTHR38471:SF2">
    <property type="entry name" value="FOUR HELIX BUNDLE PROTEIN"/>
    <property type="match status" value="1"/>
</dbReference>
<dbReference type="PANTHER" id="PTHR38471">
    <property type="entry name" value="FOUR HELIX BUNDLE PROTEIN"/>
    <property type="match status" value="1"/>
</dbReference>
<dbReference type="SUPFAM" id="SSF158446">
    <property type="entry name" value="IVS-encoded protein-like"/>
    <property type="match status" value="1"/>
</dbReference>
<reference evidence="1 2" key="1">
    <citation type="journal article" date="2015" name="Nature">
        <title>rRNA introns, odd ribosomes, and small enigmatic genomes across a large radiation of phyla.</title>
        <authorList>
            <person name="Brown C.T."/>
            <person name="Hug L.A."/>
            <person name="Thomas B.C."/>
            <person name="Sharon I."/>
            <person name="Castelle C.J."/>
            <person name="Singh A."/>
            <person name="Wilkins M.J."/>
            <person name="Williams K.H."/>
            <person name="Banfield J.F."/>
        </authorList>
    </citation>
    <scope>NUCLEOTIDE SEQUENCE [LARGE SCALE GENOMIC DNA]</scope>
</reference>